<name>A0A8J3PTM2_9ACTN</name>
<dbReference type="EMBL" id="BONV01000013">
    <property type="protein sequence ID" value="GIG80276.1"/>
    <property type="molecule type" value="Genomic_DNA"/>
</dbReference>
<reference evidence="3 4" key="1">
    <citation type="submission" date="2021-01" db="EMBL/GenBank/DDBJ databases">
        <title>Whole genome shotgun sequence of Planotetraspora kaengkrachanensis NBRC 104272.</title>
        <authorList>
            <person name="Komaki H."/>
            <person name="Tamura T."/>
        </authorList>
    </citation>
    <scope>NUCLEOTIDE SEQUENCE [LARGE SCALE GENOMIC DNA]</scope>
    <source>
        <strain evidence="3 4">NBRC 104272</strain>
    </source>
</reference>
<dbReference type="AlphaFoldDB" id="A0A8J3PTM2"/>
<feature type="transmembrane region" description="Helical" evidence="2">
    <location>
        <begin position="149"/>
        <end position="169"/>
    </location>
</feature>
<feature type="transmembrane region" description="Helical" evidence="2">
    <location>
        <begin position="6"/>
        <end position="26"/>
    </location>
</feature>
<evidence type="ECO:0008006" key="5">
    <source>
        <dbReference type="Google" id="ProtNLM"/>
    </source>
</evidence>
<evidence type="ECO:0000313" key="4">
    <source>
        <dbReference type="Proteomes" id="UP000630097"/>
    </source>
</evidence>
<keyword evidence="2" id="KW-0472">Membrane</keyword>
<keyword evidence="2" id="KW-1133">Transmembrane helix</keyword>
<feature type="region of interest" description="Disordered" evidence="1">
    <location>
        <begin position="219"/>
        <end position="242"/>
    </location>
</feature>
<dbReference type="Proteomes" id="UP000630097">
    <property type="component" value="Unassembled WGS sequence"/>
</dbReference>
<evidence type="ECO:0000313" key="3">
    <source>
        <dbReference type="EMBL" id="GIG80276.1"/>
    </source>
</evidence>
<feature type="transmembrane region" description="Helical" evidence="2">
    <location>
        <begin position="175"/>
        <end position="194"/>
    </location>
</feature>
<gene>
    <name evidence="3" type="ORF">Pka01_34030</name>
</gene>
<keyword evidence="2" id="KW-0812">Transmembrane</keyword>
<protein>
    <recommendedName>
        <fullName evidence="5">TIGR04222 domain-containing membrane protein</fullName>
    </recommendedName>
</protein>
<accession>A0A8J3PTM2</accession>
<sequence>MEYVLLVVAVVIAGFTTFVVGTMPAAGGNGDGAGPAGRDELDLYELAYLADGPHRVVDTAIVALMDRELVRISRGGRVHFVSRAARVSDDAVEQAVLASVSARPGVRSAQLRRDLPVSPAMTGLKSRLVAKGLLISDGTADRRRLEAGVLTGFIVFECLVVALALLVQVVGLVSWSVPSVAAVLVNVLAALYGLRVRRRHTLQMTSVLTPEGQRAVQDAQARTAASAAAREPSHRTAKRRARTGVARRPVGAALAVGVAVYGLGALPDRGIAQQIATEVDRKDAREKEQDTGSAAGGGCGGGGCGGGGCGGCGGCGG</sequence>
<evidence type="ECO:0000256" key="1">
    <source>
        <dbReference type="SAM" id="MobiDB-lite"/>
    </source>
</evidence>
<comment type="caution">
    <text evidence="3">The sequence shown here is derived from an EMBL/GenBank/DDBJ whole genome shotgun (WGS) entry which is preliminary data.</text>
</comment>
<proteinExistence type="predicted"/>
<dbReference type="InterPro" id="IPR026467">
    <property type="entry name" value="Ser/Gly_Cys_C_dom"/>
</dbReference>
<keyword evidence="4" id="KW-1185">Reference proteome</keyword>
<feature type="compositionally biased region" description="Low complexity" evidence="1">
    <location>
        <begin position="219"/>
        <end position="230"/>
    </location>
</feature>
<evidence type="ECO:0000256" key="2">
    <source>
        <dbReference type="SAM" id="Phobius"/>
    </source>
</evidence>
<dbReference type="NCBIfam" id="TIGR04222">
    <property type="entry name" value="near_uncomplex"/>
    <property type="match status" value="1"/>
</dbReference>
<organism evidence="3 4">
    <name type="scientific">Planotetraspora kaengkrachanensis</name>
    <dbReference type="NCBI Taxonomy" id="575193"/>
    <lineage>
        <taxon>Bacteria</taxon>
        <taxon>Bacillati</taxon>
        <taxon>Actinomycetota</taxon>
        <taxon>Actinomycetes</taxon>
        <taxon>Streptosporangiales</taxon>
        <taxon>Streptosporangiaceae</taxon>
        <taxon>Planotetraspora</taxon>
    </lineage>
</organism>